<feature type="domain" description="Phosphoribosyltransferase" evidence="5">
    <location>
        <begin position="69"/>
        <end position="194"/>
    </location>
</feature>
<dbReference type="EMBL" id="JAPTGB010000009">
    <property type="protein sequence ID" value="MCZ0860595.1"/>
    <property type="molecule type" value="Genomic_DNA"/>
</dbReference>
<evidence type="ECO:0000256" key="4">
    <source>
        <dbReference type="HAMAP-Rule" id="MF_01214"/>
    </source>
</evidence>
<comment type="similarity">
    <text evidence="4">Belongs to the purine/pyrimidine phosphoribosyltransferase family. GfcR subfamily.</text>
</comment>
<organism evidence="6 7">
    <name type="scientific">Methanocorpusculum petauri</name>
    <dbReference type="NCBI Taxonomy" id="3002863"/>
    <lineage>
        <taxon>Archaea</taxon>
        <taxon>Methanobacteriati</taxon>
        <taxon>Methanobacteriota</taxon>
        <taxon>Stenosarchaea group</taxon>
        <taxon>Methanomicrobia</taxon>
        <taxon>Methanomicrobiales</taxon>
        <taxon>Methanocorpusculaceae</taxon>
        <taxon>Methanocorpusculum</taxon>
    </lineage>
</organism>
<dbReference type="Pfam" id="PF00156">
    <property type="entry name" value="Pribosyltran"/>
    <property type="match status" value="1"/>
</dbReference>
<dbReference type="InterPro" id="IPR000836">
    <property type="entry name" value="PRTase_dom"/>
</dbReference>
<dbReference type="InterPro" id="IPR022854">
    <property type="entry name" value="GfcR-like"/>
</dbReference>
<evidence type="ECO:0000256" key="1">
    <source>
        <dbReference type="ARBA" id="ARBA00023015"/>
    </source>
</evidence>
<name>A0ABT4IHG5_9EURY</name>
<keyword evidence="3 4" id="KW-0804">Transcription</keyword>
<dbReference type="Gene3D" id="3.40.50.2020">
    <property type="match status" value="1"/>
</dbReference>
<keyword evidence="7" id="KW-1185">Reference proteome</keyword>
<protein>
    <recommendedName>
        <fullName evidence="4">Transcriptional regulator GfcR</fullName>
    </recommendedName>
</protein>
<dbReference type="PANTHER" id="PTHR19278:SF41">
    <property type="entry name" value="PYRE-LIKE PROTEIN"/>
    <property type="match status" value="1"/>
</dbReference>
<comment type="domain">
    <text evidence="4">Contains an N-terminal DNA-binding winged helix-turn-helix domain and a C-terminal regulatory domain (or effector binding domain) resembling phosphoribosyltransferase (PRT) domain.</text>
</comment>
<keyword evidence="2 4" id="KW-0238">DNA-binding</keyword>
<keyword evidence="1 4" id="KW-0805">Transcription regulation</keyword>
<evidence type="ECO:0000313" key="7">
    <source>
        <dbReference type="Proteomes" id="UP001141422"/>
    </source>
</evidence>
<evidence type="ECO:0000313" key="6">
    <source>
        <dbReference type="EMBL" id="MCZ0860595.1"/>
    </source>
</evidence>
<dbReference type="SUPFAM" id="SSF53271">
    <property type="entry name" value="PRTase-like"/>
    <property type="match status" value="1"/>
</dbReference>
<comment type="caution">
    <text evidence="6">The sequence shown here is derived from an EMBL/GenBank/DDBJ whole genome shotgun (WGS) entry which is preliminary data.</text>
</comment>
<gene>
    <name evidence="4" type="primary">gfcR</name>
    <name evidence="6" type="ORF">O0S10_05035</name>
</gene>
<dbReference type="Proteomes" id="UP001141422">
    <property type="component" value="Unassembled WGS sequence"/>
</dbReference>
<sequence length="198" mass="20975">MSSLEELMAKAKDLRADGHSAGQIADELSLSVDTVTWLLTQSKTNMAVPKDVHIDWTVVSSDATLLGGIASMLSARFDAATGGEEEVDAIVGISISGVPLATLIAAEEGLNLSVYHPSKHNTDSGTGCISGNFSKISGKRCILVDDVITSGNTLTELVAYLRRHNATPVAILVIFDKRGMTEVDGVPVYSLFSIRLID</sequence>
<dbReference type="PANTHER" id="PTHR19278">
    <property type="entry name" value="OROTATE PHOSPHORIBOSYLTRANSFERASE"/>
    <property type="match status" value="1"/>
</dbReference>
<evidence type="ECO:0000259" key="5">
    <source>
        <dbReference type="Pfam" id="PF00156"/>
    </source>
</evidence>
<dbReference type="CDD" id="cd06223">
    <property type="entry name" value="PRTases_typeI"/>
    <property type="match status" value="1"/>
</dbReference>
<dbReference type="InterPro" id="IPR029057">
    <property type="entry name" value="PRTase-like"/>
</dbReference>
<proteinExistence type="inferred from homology"/>
<dbReference type="HAMAP" id="MF_01214">
    <property type="entry name" value="GfcR"/>
    <property type="match status" value="1"/>
</dbReference>
<dbReference type="RefSeq" id="WP_268924810.1">
    <property type="nucleotide sequence ID" value="NZ_JAPTGB010000009.1"/>
</dbReference>
<dbReference type="NCBIfam" id="NF002620">
    <property type="entry name" value="PRK02277.1"/>
    <property type="match status" value="1"/>
</dbReference>
<evidence type="ECO:0000256" key="2">
    <source>
        <dbReference type="ARBA" id="ARBA00023125"/>
    </source>
</evidence>
<evidence type="ECO:0000256" key="3">
    <source>
        <dbReference type="ARBA" id="ARBA00023163"/>
    </source>
</evidence>
<reference evidence="6" key="1">
    <citation type="submission" date="2022-12" db="EMBL/GenBank/DDBJ databases">
        <title>Isolation and characterisation of novel Methanocorpusculum spp. from native Australian herbivores indicates the genus is ancestrally host-associated.</title>
        <authorList>
            <person name="Volmer J.G."/>
            <person name="Soo R.M."/>
            <person name="Evans P.N."/>
            <person name="Hoedt E.C."/>
            <person name="Astorga Alsina A.L."/>
            <person name="Woodcroft B.J."/>
            <person name="Tyson G.W."/>
            <person name="Hugenholtz P."/>
            <person name="Morrison M."/>
        </authorList>
    </citation>
    <scope>NUCLEOTIDE SEQUENCE</scope>
    <source>
        <strain evidence="6">MG</strain>
    </source>
</reference>
<accession>A0ABT4IHG5</accession>